<evidence type="ECO:0000313" key="3">
    <source>
        <dbReference type="Proteomes" id="UP000017148"/>
    </source>
</evidence>
<comment type="caution">
    <text evidence="2">The sequence shown here is derived from an EMBL/GenBank/DDBJ whole genome shotgun (WGS) entry which is preliminary data.</text>
</comment>
<dbReference type="AlphaFoldDB" id="U7D8I2"/>
<dbReference type="InterPro" id="IPR011873">
    <property type="entry name" value="CHP02147"/>
</dbReference>
<proteinExistence type="predicted"/>
<dbReference type="RefSeq" id="WP_022637172.1">
    <property type="nucleotide sequence ID" value="NZ_ASJR01000014.1"/>
</dbReference>
<name>U7D8I2_9BACT</name>
<organism evidence="2 3">
    <name type="scientific">Chitinivibrio alkaliphilus ACht1</name>
    <dbReference type="NCBI Taxonomy" id="1313304"/>
    <lineage>
        <taxon>Bacteria</taxon>
        <taxon>Pseudomonadati</taxon>
        <taxon>Fibrobacterota</taxon>
        <taxon>Chitinivibrionia</taxon>
        <taxon>Chitinivibrionales</taxon>
        <taxon>Chitinivibrionaceae</taxon>
        <taxon>Chitinivibrio</taxon>
    </lineage>
</organism>
<feature type="domain" description="DUF4423" evidence="1">
    <location>
        <begin position="108"/>
        <end position="267"/>
    </location>
</feature>
<reference evidence="2 3" key="1">
    <citation type="journal article" date="2013" name="Environ. Microbiol.">
        <title>Genome analysis of Chitinivibrio alkaliphilus gen. nov., sp. nov., a novel extremely haloalkaliphilic anaerobic chitinolytic bacterium from the candidate phylum Termite Group 3.</title>
        <authorList>
            <person name="Sorokin D.Y."/>
            <person name="Gumerov V.M."/>
            <person name="Rakitin A.L."/>
            <person name="Beletsky A.V."/>
            <person name="Damste J.S."/>
            <person name="Muyzer G."/>
            <person name="Mardanov A.V."/>
            <person name="Ravin N.V."/>
        </authorList>
    </citation>
    <scope>NUCLEOTIDE SEQUENCE [LARGE SCALE GENOMIC DNA]</scope>
    <source>
        <strain evidence="2 3">ACht1</strain>
    </source>
</reference>
<evidence type="ECO:0000259" key="1">
    <source>
        <dbReference type="Pfam" id="PF14394"/>
    </source>
</evidence>
<dbReference type="STRING" id="1313304.CALK_1736"/>
<gene>
    <name evidence="2" type="ORF">CALK_1736</name>
</gene>
<dbReference type="eggNOG" id="COG3093">
    <property type="taxonomic scope" value="Bacteria"/>
</dbReference>
<dbReference type="InterPro" id="IPR025537">
    <property type="entry name" value="DUF4423"/>
</dbReference>
<sequence length="273" mass="31781">MVSVFEYLDYRKFLKEFYEESKKSNPYFSYRYIGKRLEVDPGYLVKVFQGKYHLTLEKTPLVRRLCGFSAKEEAYFSTLIQFNKAKNDQDVKVYFEKLLSYKEVGATSIVPNQYRFYTRWYYSAIRGLLGYYEFDGDYAKLGKMLSPCISAREAKEGVELLLELGFLEQDEAGVYRLRDANITTGEEWRSIAVREFQQETIALAGESLTRHDKKDRDISTLTVALSRGELDVVRDIIREFRSSVVQYVDSVESPDSVYQLNIQLIPMTEQGGK</sequence>
<dbReference type="Pfam" id="PF14394">
    <property type="entry name" value="DUF4423"/>
    <property type="match status" value="1"/>
</dbReference>
<accession>U7D8I2</accession>
<protein>
    <recommendedName>
        <fullName evidence="1">DUF4423 domain-containing protein</fullName>
    </recommendedName>
</protein>
<dbReference type="Proteomes" id="UP000017148">
    <property type="component" value="Unassembled WGS sequence"/>
</dbReference>
<dbReference type="EMBL" id="ASJR01000014">
    <property type="protein sequence ID" value="ERP31387.1"/>
    <property type="molecule type" value="Genomic_DNA"/>
</dbReference>
<keyword evidence="3" id="KW-1185">Reference proteome</keyword>
<evidence type="ECO:0000313" key="2">
    <source>
        <dbReference type="EMBL" id="ERP31387.1"/>
    </source>
</evidence>
<dbReference type="NCBIfam" id="TIGR02147">
    <property type="entry name" value="Fsuc_second"/>
    <property type="match status" value="1"/>
</dbReference>
<dbReference type="OrthoDB" id="9801079at2"/>